<reference evidence="3" key="1">
    <citation type="submission" date="2020-07" db="EMBL/GenBank/DDBJ databases">
        <authorList>
            <person name="Nieuwenhuis M."/>
            <person name="Van De Peppel L.J.J."/>
        </authorList>
    </citation>
    <scope>NUCLEOTIDE SEQUENCE</scope>
    <source>
        <strain evidence="3">AP01</strain>
        <tissue evidence="3">Mycelium</tissue>
    </source>
</reference>
<dbReference type="InterPro" id="IPR012677">
    <property type="entry name" value="Nucleotide-bd_a/b_plait_sf"/>
</dbReference>
<evidence type="ECO:0000259" key="2">
    <source>
        <dbReference type="PROSITE" id="PS50102"/>
    </source>
</evidence>
<dbReference type="Gene3D" id="3.30.70.330">
    <property type="match status" value="1"/>
</dbReference>
<proteinExistence type="predicted"/>
<dbReference type="EMBL" id="JABCKV010000022">
    <property type="protein sequence ID" value="KAG5646353.1"/>
    <property type="molecule type" value="Genomic_DNA"/>
</dbReference>
<feature type="domain" description="RRM" evidence="2">
    <location>
        <begin position="96"/>
        <end position="174"/>
    </location>
</feature>
<sequence>MSTHDEAKLAMISLTRTNIKGHCLDISWAVVQRSQGFLDGGDRALPLDPRTSMTGSFSHIVRQETPDSSSANSSSTSISASENELASLSPSLTPTPTLLVTNLPTLLFSQTQDMHPLLYPFGRIKRLNPVETPSTEIKSVIVEYESTAIAQEARDTLQGQYYAGHQIAAQFVRSKSALLLDNHDGNLFASVPGVPYHHLAANAPTPPRAVEVELC</sequence>
<name>A0A9P7GCV2_9AGAR</name>
<dbReference type="SUPFAM" id="SSF54928">
    <property type="entry name" value="RNA-binding domain, RBD"/>
    <property type="match status" value="1"/>
</dbReference>
<dbReference type="OrthoDB" id="6159137at2759"/>
<evidence type="ECO:0000313" key="4">
    <source>
        <dbReference type="Proteomes" id="UP000775547"/>
    </source>
</evidence>
<dbReference type="GO" id="GO:0003723">
    <property type="term" value="F:RNA binding"/>
    <property type="evidence" value="ECO:0007669"/>
    <property type="project" value="UniProtKB-UniRule"/>
</dbReference>
<accession>A0A9P7GCV2</accession>
<keyword evidence="1" id="KW-0694">RNA-binding</keyword>
<comment type="caution">
    <text evidence="3">The sequence shown here is derived from an EMBL/GenBank/DDBJ whole genome shotgun (WGS) entry which is preliminary data.</text>
</comment>
<keyword evidence="4" id="KW-1185">Reference proteome</keyword>
<dbReference type="Pfam" id="PF00076">
    <property type="entry name" value="RRM_1"/>
    <property type="match status" value="1"/>
</dbReference>
<evidence type="ECO:0000256" key="1">
    <source>
        <dbReference type="PROSITE-ProRule" id="PRU00176"/>
    </source>
</evidence>
<evidence type="ECO:0000313" key="3">
    <source>
        <dbReference type="EMBL" id="KAG5646353.1"/>
    </source>
</evidence>
<dbReference type="InterPro" id="IPR035979">
    <property type="entry name" value="RBD_domain_sf"/>
</dbReference>
<organism evidence="3 4">
    <name type="scientific">Asterophora parasitica</name>
    <dbReference type="NCBI Taxonomy" id="117018"/>
    <lineage>
        <taxon>Eukaryota</taxon>
        <taxon>Fungi</taxon>
        <taxon>Dikarya</taxon>
        <taxon>Basidiomycota</taxon>
        <taxon>Agaricomycotina</taxon>
        <taxon>Agaricomycetes</taxon>
        <taxon>Agaricomycetidae</taxon>
        <taxon>Agaricales</taxon>
        <taxon>Tricholomatineae</taxon>
        <taxon>Lyophyllaceae</taxon>
        <taxon>Asterophora</taxon>
    </lineage>
</organism>
<reference evidence="3" key="2">
    <citation type="submission" date="2021-10" db="EMBL/GenBank/DDBJ databases">
        <title>Phylogenomics reveals ancestral predisposition of the termite-cultivated fungus Termitomyces towards a domesticated lifestyle.</title>
        <authorList>
            <person name="Auxier B."/>
            <person name="Grum-Grzhimaylo A."/>
            <person name="Cardenas M.E."/>
            <person name="Lodge J.D."/>
            <person name="Laessoe T."/>
            <person name="Pedersen O."/>
            <person name="Smith M.E."/>
            <person name="Kuyper T.W."/>
            <person name="Franco-Molano E.A."/>
            <person name="Baroni T.J."/>
            <person name="Aanen D.K."/>
        </authorList>
    </citation>
    <scope>NUCLEOTIDE SEQUENCE</scope>
    <source>
        <strain evidence="3">AP01</strain>
        <tissue evidence="3">Mycelium</tissue>
    </source>
</reference>
<dbReference type="Proteomes" id="UP000775547">
    <property type="component" value="Unassembled WGS sequence"/>
</dbReference>
<dbReference type="InterPro" id="IPR000504">
    <property type="entry name" value="RRM_dom"/>
</dbReference>
<dbReference type="PROSITE" id="PS50102">
    <property type="entry name" value="RRM"/>
    <property type="match status" value="1"/>
</dbReference>
<gene>
    <name evidence="3" type="ORF">DXG03_003676</name>
</gene>
<protein>
    <recommendedName>
        <fullName evidence="2">RRM domain-containing protein</fullName>
    </recommendedName>
</protein>
<dbReference type="AlphaFoldDB" id="A0A9P7GCV2"/>